<proteinExistence type="predicted"/>
<evidence type="ECO:0000256" key="1">
    <source>
        <dbReference type="SAM" id="MobiDB-lite"/>
    </source>
</evidence>
<sequence length="124" mass="14079">MRNTDTVPVANPFPWQPNDTTTSGQPTLESEWLLIDFRFLSLSLFLSFAKGDLRARVPLTPFLPPPTPPFPTLIRISPSILQLLILGPRTKKEKRKELSSFLEGNICRQEVREVHSFCCVRSSV</sequence>
<reference evidence="2 3" key="1">
    <citation type="submission" date="2021-06" db="EMBL/GenBank/DDBJ databases">
        <title>Caerostris darwini draft genome.</title>
        <authorList>
            <person name="Kono N."/>
            <person name="Arakawa K."/>
        </authorList>
    </citation>
    <scope>NUCLEOTIDE SEQUENCE [LARGE SCALE GENOMIC DNA]</scope>
</reference>
<dbReference type="EMBL" id="BPLQ01014591">
    <property type="protein sequence ID" value="GIY81238.1"/>
    <property type="molecule type" value="Genomic_DNA"/>
</dbReference>
<accession>A0AAV4WG61</accession>
<gene>
    <name evidence="2" type="ORF">CDAR_430071</name>
</gene>
<keyword evidence="3" id="KW-1185">Reference proteome</keyword>
<name>A0AAV4WG61_9ARAC</name>
<comment type="caution">
    <text evidence="2">The sequence shown here is derived from an EMBL/GenBank/DDBJ whole genome shotgun (WGS) entry which is preliminary data.</text>
</comment>
<evidence type="ECO:0000313" key="3">
    <source>
        <dbReference type="Proteomes" id="UP001054837"/>
    </source>
</evidence>
<evidence type="ECO:0000313" key="2">
    <source>
        <dbReference type="EMBL" id="GIY81238.1"/>
    </source>
</evidence>
<feature type="region of interest" description="Disordered" evidence="1">
    <location>
        <begin position="1"/>
        <end position="24"/>
    </location>
</feature>
<dbReference type="AlphaFoldDB" id="A0AAV4WG61"/>
<protein>
    <submittedName>
        <fullName evidence="2">Uncharacterized protein</fullName>
    </submittedName>
</protein>
<dbReference type="Proteomes" id="UP001054837">
    <property type="component" value="Unassembled WGS sequence"/>
</dbReference>
<organism evidence="2 3">
    <name type="scientific">Caerostris darwini</name>
    <dbReference type="NCBI Taxonomy" id="1538125"/>
    <lineage>
        <taxon>Eukaryota</taxon>
        <taxon>Metazoa</taxon>
        <taxon>Ecdysozoa</taxon>
        <taxon>Arthropoda</taxon>
        <taxon>Chelicerata</taxon>
        <taxon>Arachnida</taxon>
        <taxon>Araneae</taxon>
        <taxon>Araneomorphae</taxon>
        <taxon>Entelegynae</taxon>
        <taxon>Araneoidea</taxon>
        <taxon>Araneidae</taxon>
        <taxon>Caerostris</taxon>
    </lineage>
</organism>